<dbReference type="PANTHER" id="PTHR45431">
    <property type="entry name" value="RHODANESE-LIKE DOMAIN-CONTAINING PROTEIN 15, CHLOROPLASTIC"/>
    <property type="match status" value="1"/>
</dbReference>
<evidence type="ECO:0000313" key="2">
    <source>
        <dbReference type="EMBL" id="GAA2080096.1"/>
    </source>
</evidence>
<dbReference type="Gene3D" id="6.10.140.1340">
    <property type="match status" value="1"/>
</dbReference>
<dbReference type="CDD" id="cd00158">
    <property type="entry name" value="RHOD"/>
    <property type="match status" value="1"/>
</dbReference>
<dbReference type="PANTHER" id="PTHR45431:SF3">
    <property type="entry name" value="RHODANESE-LIKE DOMAIN-CONTAINING PROTEIN 15, CHLOROPLASTIC"/>
    <property type="match status" value="1"/>
</dbReference>
<dbReference type="RefSeq" id="WP_344529663.1">
    <property type="nucleotide sequence ID" value="NZ_BAAAPE010000009.1"/>
</dbReference>
<dbReference type="SUPFAM" id="SSF52821">
    <property type="entry name" value="Rhodanese/Cell cycle control phosphatase"/>
    <property type="match status" value="1"/>
</dbReference>
<protein>
    <submittedName>
        <fullName evidence="2">Rhodanese-like domain-containing protein</fullName>
    </submittedName>
</protein>
<dbReference type="InterPro" id="IPR021309">
    <property type="entry name" value="YgaP-like_TM"/>
</dbReference>
<organism evidence="2 3">
    <name type="scientific">Streptomyces albiaxialis</name>
    <dbReference type="NCBI Taxonomy" id="329523"/>
    <lineage>
        <taxon>Bacteria</taxon>
        <taxon>Bacillati</taxon>
        <taxon>Actinomycetota</taxon>
        <taxon>Actinomycetes</taxon>
        <taxon>Kitasatosporales</taxon>
        <taxon>Streptomycetaceae</taxon>
        <taxon>Streptomyces</taxon>
    </lineage>
</organism>
<accession>A0ABP5HKD0</accession>
<keyword evidence="3" id="KW-1185">Reference proteome</keyword>
<dbReference type="Pfam" id="PF11127">
    <property type="entry name" value="YgaP-like_TM"/>
    <property type="match status" value="1"/>
</dbReference>
<evidence type="ECO:0000259" key="1">
    <source>
        <dbReference type="PROSITE" id="PS50206"/>
    </source>
</evidence>
<dbReference type="InterPro" id="IPR052367">
    <property type="entry name" value="Thiosulfate_ST/Rhodanese-like"/>
</dbReference>
<evidence type="ECO:0000313" key="3">
    <source>
        <dbReference type="Proteomes" id="UP001500016"/>
    </source>
</evidence>
<reference evidence="3" key="1">
    <citation type="journal article" date="2019" name="Int. J. Syst. Evol. Microbiol.">
        <title>The Global Catalogue of Microorganisms (GCM) 10K type strain sequencing project: providing services to taxonomists for standard genome sequencing and annotation.</title>
        <authorList>
            <consortium name="The Broad Institute Genomics Platform"/>
            <consortium name="The Broad Institute Genome Sequencing Center for Infectious Disease"/>
            <person name="Wu L."/>
            <person name="Ma J."/>
        </authorList>
    </citation>
    <scope>NUCLEOTIDE SEQUENCE [LARGE SCALE GENOMIC DNA]</scope>
    <source>
        <strain evidence="3">JCM 15478</strain>
    </source>
</reference>
<dbReference type="InterPro" id="IPR001763">
    <property type="entry name" value="Rhodanese-like_dom"/>
</dbReference>
<dbReference type="InterPro" id="IPR036873">
    <property type="entry name" value="Rhodanese-like_dom_sf"/>
</dbReference>
<dbReference type="Gene3D" id="3.40.250.10">
    <property type="entry name" value="Rhodanese-like domain"/>
    <property type="match status" value="1"/>
</dbReference>
<dbReference type="PROSITE" id="PS50206">
    <property type="entry name" value="RHODANESE_3"/>
    <property type="match status" value="1"/>
</dbReference>
<feature type="domain" description="Rhodanese" evidence="1">
    <location>
        <begin position="15"/>
        <end position="105"/>
    </location>
</feature>
<proteinExistence type="predicted"/>
<comment type="caution">
    <text evidence="2">The sequence shown here is derived from an EMBL/GenBank/DDBJ whole genome shotgun (WGS) entry which is preliminary data.</text>
</comment>
<dbReference type="Pfam" id="PF00581">
    <property type="entry name" value="Rhodanese"/>
    <property type="match status" value="1"/>
</dbReference>
<dbReference type="PROSITE" id="PS00380">
    <property type="entry name" value="RHODANESE_1"/>
    <property type="match status" value="1"/>
</dbReference>
<dbReference type="InterPro" id="IPR001307">
    <property type="entry name" value="Thiosulphate_STrfase_CS"/>
</dbReference>
<sequence>MSDDTTLTVDELRARRAELTLIDVRTPGEYAGGHVPGAHNIPLDRLDEAEDTLRLAAARGPLALVCASGNRSLTASRTLREAGIAAASVEGGTRGWADAGHPLDRPALPEGARPRWPMERQVRLAAGSLVLLGLGAGLAFPRARLLSAGIGAGLVYSAVSDSCGLAAVLAKLPYNRGAACELSPVLDRLARDA</sequence>
<gene>
    <name evidence="2" type="ORF">GCM10009801_38160</name>
</gene>
<name>A0ABP5HKD0_9ACTN</name>
<dbReference type="EMBL" id="BAAAPE010000009">
    <property type="protein sequence ID" value="GAA2080096.1"/>
    <property type="molecule type" value="Genomic_DNA"/>
</dbReference>
<dbReference type="SMART" id="SM00450">
    <property type="entry name" value="RHOD"/>
    <property type="match status" value="1"/>
</dbReference>
<dbReference type="Proteomes" id="UP001500016">
    <property type="component" value="Unassembled WGS sequence"/>
</dbReference>